<reference evidence="7 9" key="1">
    <citation type="journal article" date="2011" name="Science">
        <title>Comparative functional genomics of the fission yeasts.</title>
        <authorList>
            <person name="Rhind N."/>
            <person name="Chen Z."/>
            <person name="Yassour M."/>
            <person name="Thompson D.A."/>
            <person name="Haas B.J."/>
            <person name="Habib N."/>
            <person name="Wapinski I."/>
            <person name="Roy S."/>
            <person name="Lin M.F."/>
            <person name="Heiman D.I."/>
            <person name="Young S.K."/>
            <person name="Furuya K."/>
            <person name="Guo Y."/>
            <person name="Pidoux A."/>
            <person name="Chen H.M."/>
            <person name="Robbertse B."/>
            <person name="Goldberg J.M."/>
            <person name="Aoki K."/>
            <person name="Bayne E.H."/>
            <person name="Berlin A.M."/>
            <person name="Desjardins C.A."/>
            <person name="Dobbs E."/>
            <person name="Dukaj L."/>
            <person name="Fan L."/>
            <person name="FitzGerald M.G."/>
            <person name="French C."/>
            <person name="Gujja S."/>
            <person name="Hansen K."/>
            <person name="Keifenheim D."/>
            <person name="Levin J.Z."/>
            <person name="Mosher R.A."/>
            <person name="Mueller C.A."/>
            <person name="Pfiffner J."/>
            <person name="Priest M."/>
            <person name="Russ C."/>
            <person name="Smialowska A."/>
            <person name="Swoboda P."/>
            <person name="Sykes S.M."/>
            <person name="Vaughn M."/>
            <person name="Vengrova S."/>
            <person name="Yoder R."/>
            <person name="Zeng Q."/>
            <person name="Allshire R."/>
            <person name="Baulcombe D."/>
            <person name="Birren B.W."/>
            <person name="Brown W."/>
            <person name="Ekwall K."/>
            <person name="Kellis M."/>
            <person name="Leatherwood J."/>
            <person name="Levin H."/>
            <person name="Margalit H."/>
            <person name="Martienssen R."/>
            <person name="Nieduszynski C.A."/>
            <person name="Spatafora J.W."/>
            <person name="Friedman N."/>
            <person name="Dalgaard J.Z."/>
            <person name="Baumann P."/>
            <person name="Niki H."/>
            <person name="Regev A."/>
            <person name="Nusbaum C."/>
        </authorList>
    </citation>
    <scope>NUCLEOTIDE SEQUENCE [LARGE SCALE GENOMIC DNA]</scope>
    <source>
        <strain evidence="9">yFS275 / FY16936</strain>
    </source>
</reference>
<evidence type="ECO:0000256" key="4">
    <source>
        <dbReference type="ARBA" id="ARBA00023054"/>
    </source>
</evidence>
<name>B6K5R8_SCHJY</name>
<accession>B6K5R8</accession>
<dbReference type="Proteomes" id="UP000001744">
    <property type="component" value="Unassembled WGS sequence"/>
</dbReference>
<evidence type="ECO:0000313" key="8">
    <source>
        <dbReference type="JaponicusDB" id="SJAG_04044"/>
    </source>
</evidence>
<dbReference type="InterPro" id="IPR048627">
    <property type="entry name" value="Sec10_HB"/>
</dbReference>
<dbReference type="InterPro" id="IPR009976">
    <property type="entry name" value="Sec10-like"/>
</dbReference>
<dbReference type="GeneID" id="7047567"/>
<dbReference type="STRING" id="402676.B6K5R8"/>
<evidence type="ECO:0000313" key="9">
    <source>
        <dbReference type="Proteomes" id="UP000001744"/>
    </source>
</evidence>
<organism evidence="7 9">
    <name type="scientific">Schizosaccharomyces japonicus (strain yFS275 / FY16936)</name>
    <name type="common">Fission yeast</name>
    <dbReference type="NCBI Taxonomy" id="402676"/>
    <lineage>
        <taxon>Eukaryota</taxon>
        <taxon>Fungi</taxon>
        <taxon>Dikarya</taxon>
        <taxon>Ascomycota</taxon>
        <taxon>Taphrinomycotina</taxon>
        <taxon>Schizosaccharomycetes</taxon>
        <taxon>Schizosaccharomycetales</taxon>
        <taxon>Schizosaccharomycetaceae</taxon>
        <taxon>Schizosaccharomyces</taxon>
    </lineage>
</organism>
<keyword evidence="4" id="KW-0175">Coiled coil</keyword>
<dbReference type="JaponicusDB" id="SJAG_04044">
    <property type="gene designation" value="sec10"/>
</dbReference>
<dbReference type="EMBL" id="KE651167">
    <property type="protein sequence ID" value="EEB08872.1"/>
    <property type="molecule type" value="Genomic_DNA"/>
</dbReference>
<dbReference type="OMA" id="RYLECES"/>
<dbReference type="RefSeq" id="XP_002175165.1">
    <property type="nucleotide sequence ID" value="XM_002175129.2"/>
</dbReference>
<evidence type="ECO:0000259" key="6">
    <source>
        <dbReference type="Pfam" id="PF20667"/>
    </source>
</evidence>
<evidence type="ECO:0000256" key="3">
    <source>
        <dbReference type="ARBA" id="ARBA00022483"/>
    </source>
</evidence>
<evidence type="ECO:0000256" key="2">
    <source>
        <dbReference type="ARBA" id="ARBA00022448"/>
    </source>
</evidence>
<dbReference type="GO" id="GO:0032153">
    <property type="term" value="C:cell division site"/>
    <property type="evidence" value="ECO:0007669"/>
    <property type="project" value="EnsemblFungi"/>
</dbReference>
<protein>
    <submittedName>
        <fullName evidence="7">Exocyst complex subunit Sec10</fullName>
    </submittedName>
</protein>
<keyword evidence="9" id="KW-1185">Reference proteome</keyword>
<sequence>MANKYVLASEQRELLADLEQDIDLSPEKFTEKFTNPLCQHVRTTRNECISTEKPLDVLEFGISEIERLQKLIHHKIQKHTNASKAVQNEYTEKSQEMKNQFNKVDGIFHSLDSTVSGMKADLVGVGHELEHFENHRKRILTSSSLFQCYLEFREGTSPTLKGYFSSNKHDQMLLCAQRTRQLLSFAGEVDLPGAEETRKNIERFSEFLETSFLKLFNNEYRKPNWKGMASFASILHEFNGGSSVIREYVNQHEFFINTEKMSFDKQMEDDPLWNKLANPELPVEKECPMLDSMFDEMCQVIRTDSAVIRRVFPNPEPVMQTFLQRIFGQSIQLRFEQLFDHADSVSDLTCLRFLQLFVVAINKFISEVKNILRQRSFDVSETSPLVTMLQQNRDDLLVPYLTVDKFIRHERYSLKTLMSVLLFKFDTIHTRKEALDGSTIDRLFKQFHASKANGLSRAHSTERYHSLLKLAGFDRDPLNMETDTNGQITFSENNGSLELSKAEVILRWHSESLSRAVLFFSSDDLSSATISIVSFLLQTLDSNYTKRYFETLKKTLKRQEYSQKLSLDYLSNFREANHITTLLSAYITNVVLPMSHASLTCRREITSLLLKTLKSIEKDINVCLNLTVNATCQCIRTMLSPYYETPYMVQERFADRIDTYRIELPEMIVSYIHYIYSTVNMFLKDANYLLEFRRELCSAIMAMLDKFFLRPPVNQTGAIVLQRDLNAINMELKQWGVPHVISTMNKIMSLSSILIVDADLLSATIGELRAAMNSDFVMHDMIKLRSDYNKLKVYDLLPQIRNGKKPSAP</sequence>
<dbReference type="eggNOG" id="KOG3745">
    <property type="taxonomic scope" value="Eukaryota"/>
</dbReference>
<dbReference type="GO" id="GO:0051286">
    <property type="term" value="C:cell tip"/>
    <property type="evidence" value="ECO:0007669"/>
    <property type="project" value="EnsemblFungi"/>
</dbReference>
<dbReference type="HOGENOM" id="CLU_008002_1_0_1"/>
<evidence type="ECO:0000313" key="7">
    <source>
        <dbReference type="EMBL" id="EEB08872.1"/>
    </source>
</evidence>
<dbReference type="Pfam" id="PF20667">
    <property type="entry name" value="Sec10_N"/>
    <property type="match status" value="1"/>
</dbReference>
<proteinExistence type="inferred from homology"/>
<dbReference type="InterPro" id="IPR048625">
    <property type="entry name" value="Sec10_N"/>
</dbReference>
<dbReference type="GO" id="GO:0000145">
    <property type="term" value="C:exocyst"/>
    <property type="evidence" value="ECO:0000318"/>
    <property type="project" value="GO_Central"/>
</dbReference>
<dbReference type="GO" id="GO:0006893">
    <property type="term" value="P:Golgi to plasma membrane transport"/>
    <property type="evidence" value="ECO:0000318"/>
    <property type="project" value="GO_Central"/>
</dbReference>
<evidence type="ECO:0000259" key="5">
    <source>
        <dbReference type="Pfam" id="PF07393"/>
    </source>
</evidence>
<dbReference type="VEuPathDB" id="FungiDB:SJAG_04044"/>
<feature type="domain" description="Exocyst complex component Sec10-like alpha-helical bundle" evidence="5">
    <location>
        <begin position="175"/>
        <end position="793"/>
    </location>
</feature>
<keyword evidence="2" id="KW-0813">Transport</keyword>
<dbReference type="Pfam" id="PF07393">
    <property type="entry name" value="Sec10_HB"/>
    <property type="match status" value="1"/>
</dbReference>
<dbReference type="PANTHER" id="PTHR12100">
    <property type="entry name" value="SEC10"/>
    <property type="match status" value="1"/>
</dbReference>
<dbReference type="OrthoDB" id="125856at2759"/>
<gene>
    <name evidence="8" type="primary">sec10</name>
    <name evidence="7" type="ORF">SJAG_04044</name>
</gene>
<comment type="similarity">
    <text evidence="1">Belongs to the SEC10 family.</text>
</comment>
<dbReference type="GO" id="GO:0006887">
    <property type="term" value="P:exocytosis"/>
    <property type="evidence" value="ECO:0000318"/>
    <property type="project" value="GO_Central"/>
</dbReference>
<feature type="domain" description="Exocyst complex component Sec10 N-terminal" evidence="6">
    <location>
        <begin position="62"/>
        <end position="165"/>
    </location>
</feature>
<evidence type="ECO:0000256" key="1">
    <source>
        <dbReference type="ARBA" id="ARBA00006572"/>
    </source>
</evidence>
<dbReference type="PANTHER" id="PTHR12100:SF0">
    <property type="entry name" value="EXOCYST COMPLEX COMPONENT 5"/>
    <property type="match status" value="1"/>
</dbReference>
<keyword evidence="3" id="KW-0268">Exocytosis</keyword>
<dbReference type="AlphaFoldDB" id="B6K5R8"/>